<keyword evidence="2" id="KW-0812">Transmembrane</keyword>
<gene>
    <name evidence="3" type="ORF">CLV34_2681</name>
</gene>
<dbReference type="RefSeq" id="WP_100350779.1">
    <property type="nucleotide sequence ID" value="NZ_PGTZ01000010.1"/>
</dbReference>
<name>A0A2M8W756_9MICO</name>
<keyword evidence="4" id="KW-1185">Reference proteome</keyword>
<feature type="transmembrane region" description="Helical" evidence="2">
    <location>
        <begin position="7"/>
        <end position="28"/>
    </location>
</feature>
<sequence length="180" mass="19134">MKPASPFPVVVSVLAVVAAIALPLAWYWGGTYVNTLVATAGLGTHGTYTPTNEECHTTHDKHGSHESCTWHGIFAPHGYRNPDGAFEAAAWTSDGTQHEAWTAHVVPWSGRAVVPDTTRSHVIALVPAVIIIGFLVVTGLTVRVALRNTRAGRAARSKKRAGSTPPNPPDDGDVPGLTRY</sequence>
<reference evidence="3 4" key="1">
    <citation type="submission" date="2017-11" db="EMBL/GenBank/DDBJ databases">
        <title>Genomic Encyclopedia of Archaeal and Bacterial Type Strains, Phase II (KMG-II): From Individual Species to Whole Genera.</title>
        <authorList>
            <person name="Goeker M."/>
        </authorList>
    </citation>
    <scope>NUCLEOTIDE SEQUENCE [LARGE SCALE GENOMIC DNA]</scope>
    <source>
        <strain evidence="3 4">DSM 22413</strain>
    </source>
</reference>
<evidence type="ECO:0000256" key="1">
    <source>
        <dbReference type="SAM" id="MobiDB-lite"/>
    </source>
</evidence>
<dbReference type="EMBL" id="PGTZ01000010">
    <property type="protein sequence ID" value="PJI86758.1"/>
    <property type="molecule type" value="Genomic_DNA"/>
</dbReference>
<accession>A0A2M8W756</accession>
<feature type="region of interest" description="Disordered" evidence="1">
    <location>
        <begin position="150"/>
        <end position="180"/>
    </location>
</feature>
<protein>
    <submittedName>
        <fullName evidence="3">Uncharacterized protein</fullName>
    </submittedName>
</protein>
<proteinExistence type="predicted"/>
<organism evidence="3 4">
    <name type="scientific">Luteimicrobium subarcticum</name>
    <dbReference type="NCBI Taxonomy" id="620910"/>
    <lineage>
        <taxon>Bacteria</taxon>
        <taxon>Bacillati</taxon>
        <taxon>Actinomycetota</taxon>
        <taxon>Actinomycetes</taxon>
        <taxon>Micrococcales</taxon>
        <taxon>Luteimicrobium</taxon>
    </lineage>
</organism>
<dbReference type="Proteomes" id="UP000231586">
    <property type="component" value="Unassembled WGS sequence"/>
</dbReference>
<feature type="transmembrane region" description="Helical" evidence="2">
    <location>
        <begin position="122"/>
        <end position="146"/>
    </location>
</feature>
<keyword evidence="2" id="KW-0472">Membrane</keyword>
<evidence type="ECO:0000256" key="2">
    <source>
        <dbReference type="SAM" id="Phobius"/>
    </source>
</evidence>
<dbReference type="AlphaFoldDB" id="A0A2M8W756"/>
<keyword evidence="2" id="KW-1133">Transmembrane helix</keyword>
<evidence type="ECO:0000313" key="4">
    <source>
        <dbReference type="Proteomes" id="UP000231586"/>
    </source>
</evidence>
<comment type="caution">
    <text evidence="3">The sequence shown here is derived from an EMBL/GenBank/DDBJ whole genome shotgun (WGS) entry which is preliminary data.</text>
</comment>
<evidence type="ECO:0000313" key="3">
    <source>
        <dbReference type="EMBL" id="PJI86758.1"/>
    </source>
</evidence>